<dbReference type="InterPro" id="IPR050188">
    <property type="entry name" value="RluA_PseudoU_synthase"/>
</dbReference>
<gene>
    <name evidence="3" type="ORF">H6A60_07950</name>
</gene>
<dbReference type="PANTHER" id="PTHR21600">
    <property type="entry name" value="MITOCHONDRIAL RNA PSEUDOURIDINE SYNTHASE"/>
    <property type="match status" value="1"/>
</dbReference>
<dbReference type="InterPro" id="IPR020103">
    <property type="entry name" value="PsdUridine_synth_cat_dom_sf"/>
</dbReference>
<dbReference type="Proteomes" id="UP000715095">
    <property type="component" value="Unassembled WGS sequence"/>
</dbReference>
<evidence type="ECO:0000256" key="1">
    <source>
        <dbReference type="ARBA" id="ARBA00010876"/>
    </source>
</evidence>
<dbReference type="EMBL" id="JACJJC010000011">
    <property type="protein sequence ID" value="MBM6704414.1"/>
    <property type="molecule type" value="Genomic_DNA"/>
</dbReference>
<name>A0ABS2DST6_9BURK</name>
<proteinExistence type="inferred from homology"/>
<organism evidence="3 4">
    <name type="scientific">Sutterella massiliensis</name>
    <dbReference type="NCBI Taxonomy" id="1816689"/>
    <lineage>
        <taxon>Bacteria</taxon>
        <taxon>Pseudomonadati</taxon>
        <taxon>Pseudomonadota</taxon>
        <taxon>Betaproteobacteria</taxon>
        <taxon>Burkholderiales</taxon>
        <taxon>Sutterellaceae</taxon>
        <taxon>Sutterella</taxon>
    </lineage>
</organism>
<comment type="caution">
    <text evidence="3">The sequence shown here is derived from an EMBL/GenBank/DDBJ whole genome shotgun (WGS) entry which is preliminary data.</text>
</comment>
<dbReference type="Gene3D" id="3.30.2350.10">
    <property type="entry name" value="Pseudouridine synthase"/>
    <property type="match status" value="1"/>
</dbReference>
<keyword evidence="4" id="KW-1185">Reference proteome</keyword>
<evidence type="ECO:0000313" key="4">
    <source>
        <dbReference type="Proteomes" id="UP000715095"/>
    </source>
</evidence>
<dbReference type="SUPFAM" id="SSF55120">
    <property type="entry name" value="Pseudouridine synthase"/>
    <property type="match status" value="1"/>
</dbReference>
<dbReference type="RefSeq" id="WP_205103189.1">
    <property type="nucleotide sequence ID" value="NZ_JACJJC010000011.1"/>
</dbReference>
<dbReference type="CDD" id="cd02869">
    <property type="entry name" value="PseudoU_synth_RluA_like"/>
    <property type="match status" value="1"/>
</dbReference>
<dbReference type="InterPro" id="IPR006145">
    <property type="entry name" value="PsdUridine_synth_RsuA/RluA"/>
</dbReference>
<sequence>MLPADRPQRFHFSCRECPLDFDAGLPSVWFGAPRSIALAARDEAYRRQLIPQTFRGRAGLLCSAPRESAARDASVDVRLMLEPFVEPPLANDDPLSLPLPKADSLVGISPETMFEPLARTIRFLTGSGEPFSLFSLAEKLREGKPKKIARGGGAGLNLTHEHWNKALLDAVRSPFVANLADLNFERRHLRESGVSEALLPCPVAALEWWCGETPAFDVKFDGMPLSPRTTTKPLAERLLEGYAVCPDPRFTEPKWTEKRPAIIMDGPDWVVIDKPSGLLSVPGAMGLPDAMTMTAEMTGSTLTPVHRLDMDTSGLLVYSKNIETTKALMADFREGRIEKRYHALVRGVPQTVEGEIRFPLTTNPLDRLRQIAALGGRDSVTTWRLLKTIERPDLHDGSMGLLELTPVTGRTHQLRVHCAHKLGLGMSILGDPYYGPEGLCAETPETPLALHAAELQFTDPKSGARMYFEILAPFEEEAFRR</sequence>
<comment type="similarity">
    <text evidence="1">Belongs to the pseudouridine synthase RluA family.</text>
</comment>
<accession>A0ABS2DST6</accession>
<feature type="domain" description="Pseudouridine synthase RsuA/RluA-like" evidence="2">
    <location>
        <begin position="268"/>
        <end position="420"/>
    </location>
</feature>
<dbReference type="PANTHER" id="PTHR21600:SF87">
    <property type="entry name" value="RNA PSEUDOURIDYLATE SYNTHASE DOMAIN-CONTAINING PROTEIN 1"/>
    <property type="match status" value="1"/>
</dbReference>
<protein>
    <submittedName>
        <fullName evidence="3">RluA family pseudouridine synthase</fullName>
    </submittedName>
</protein>
<dbReference type="Pfam" id="PF00849">
    <property type="entry name" value="PseudoU_synth_2"/>
    <property type="match status" value="1"/>
</dbReference>
<reference evidence="3 4" key="1">
    <citation type="journal article" date="2021" name="Sci. Rep.">
        <title>The distribution of antibiotic resistance genes in chicken gut microbiota commensals.</title>
        <authorList>
            <person name="Juricova H."/>
            <person name="Matiasovicova J."/>
            <person name="Kubasova T."/>
            <person name="Cejkova D."/>
            <person name="Rychlik I."/>
        </authorList>
    </citation>
    <scope>NUCLEOTIDE SEQUENCE [LARGE SCALE GENOMIC DNA]</scope>
    <source>
        <strain evidence="3 4">An829</strain>
    </source>
</reference>
<evidence type="ECO:0000259" key="2">
    <source>
        <dbReference type="Pfam" id="PF00849"/>
    </source>
</evidence>
<evidence type="ECO:0000313" key="3">
    <source>
        <dbReference type="EMBL" id="MBM6704414.1"/>
    </source>
</evidence>